<evidence type="ECO:0000256" key="10">
    <source>
        <dbReference type="RuleBase" id="RU003663"/>
    </source>
</evidence>
<evidence type="ECO:0000256" key="2">
    <source>
        <dbReference type="ARBA" id="ARBA00004733"/>
    </source>
</evidence>
<proteinExistence type="inferred from homology"/>
<keyword evidence="7 10" id="KW-0057">Aromatic amino acid biosynthesis</keyword>
<sequence>MLQTISIHGGIFHATSESSNSSKRQSFAMHSRTDRDLIVCSAIAVGHNTLNSGELGLRNSKKKSEILELIDQGEKTLASSGKFGKFGGIFVPETLITCLKKLEDEFNWVLHDPEFQTELSIALKDYVGRETPLYFAERLTNYYKNENGEGPEIYLKREDLTHSGAHKINNAIAQAMLAKRMGRKSIVAATGAGQHGVATAAACAKLGLDCTIFMGNIDIERQSSNVLLMKHLGAEVKSIAGTFKDATSEAIRNWVGNLETSYYLAGTAVGPHPCPSMVREFQTVIGKETRKQAMEKWSGKPNVLVACVGSGSNALGLFHEFIRDENVRLIGVEAAGNGIGTGKHSATLAKGQVGVYHGAMSYLLQDDEGQIIGPHSIGVGLEYPGVSPELSFLKDIGRAEFYTITDEEALQAYTRLCRLEGIFPALEAAHALAYLEKLCPTLANGTKVVVNCSGRGDKDAATVFKYQQDKMERGHEQSNEKFYITL</sequence>
<comment type="cofactor">
    <cofactor evidence="1 10">
        <name>pyridoxal 5'-phosphate</name>
        <dbReference type="ChEBI" id="CHEBI:597326"/>
    </cofactor>
</comment>
<feature type="domain" description="Tryptophan synthase beta chain-like PALP" evidence="11">
    <location>
        <begin position="128"/>
        <end position="454"/>
    </location>
</feature>
<evidence type="ECO:0000259" key="11">
    <source>
        <dbReference type="Pfam" id="PF00291"/>
    </source>
</evidence>
<evidence type="ECO:0000313" key="13">
    <source>
        <dbReference type="Proteomes" id="UP001604336"/>
    </source>
</evidence>
<evidence type="ECO:0000256" key="5">
    <source>
        <dbReference type="ARBA" id="ARBA00022822"/>
    </source>
</evidence>
<dbReference type="PROSITE" id="PS00168">
    <property type="entry name" value="TRP_SYNTHASE_BETA"/>
    <property type="match status" value="1"/>
</dbReference>
<dbReference type="InterPro" id="IPR001926">
    <property type="entry name" value="TrpB-like_PALP"/>
</dbReference>
<gene>
    <name evidence="12" type="ORF">Adt_43008</name>
</gene>
<evidence type="ECO:0000256" key="4">
    <source>
        <dbReference type="ARBA" id="ARBA00022605"/>
    </source>
</evidence>
<evidence type="ECO:0000256" key="1">
    <source>
        <dbReference type="ARBA" id="ARBA00001933"/>
    </source>
</evidence>
<comment type="caution">
    <text evidence="12">The sequence shown here is derived from an EMBL/GenBank/DDBJ whole genome shotgun (WGS) entry which is preliminary data.</text>
</comment>
<evidence type="ECO:0000256" key="7">
    <source>
        <dbReference type="ARBA" id="ARBA00023141"/>
    </source>
</evidence>
<dbReference type="PANTHER" id="PTHR48077">
    <property type="entry name" value="TRYPTOPHAN SYNTHASE-RELATED"/>
    <property type="match status" value="1"/>
</dbReference>
<evidence type="ECO:0000256" key="9">
    <source>
        <dbReference type="ARBA" id="ARBA00049047"/>
    </source>
</evidence>
<keyword evidence="5 10" id="KW-0822">Tryptophan biosynthesis</keyword>
<keyword evidence="8 10" id="KW-0456">Lyase</keyword>
<dbReference type="InterPro" id="IPR036052">
    <property type="entry name" value="TrpB-like_PALP_sf"/>
</dbReference>
<dbReference type="Pfam" id="PF00291">
    <property type="entry name" value="PALP"/>
    <property type="match status" value="1"/>
</dbReference>
<dbReference type="InterPro" id="IPR023026">
    <property type="entry name" value="Trp_synth_beta/beta-like"/>
</dbReference>
<comment type="catalytic activity">
    <reaction evidence="9 10">
        <text>(1S,2R)-1-C-(indol-3-yl)glycerol 3-phosphate + L-serine = D-glyceraldehyde 3-phosphate + L-tryptophan + H2O</text>
        <dbReference type="Rhea" id="RHEA:10532"/>
        <dbReference type="ChEBI" id="CHEBI:15377"/>
        <dbReference type="ChEBI" id="CHEBI:33384"/>
        <dbReference type="ChEBI" id="CHEBI:57912"/>
        <dbReference type="ChEBI" id="CHEBI:58866"/>
        <dbReference type="ChEBI" id="CHEBI:59776"/>
        <dbReference type="EC" id="4.2.1.20"/>
    </reaction>
</comment>
<dbReference type="HAMAP" id="MF_00133">
    <property type="entry name" value="Trp_synth_beta"/>
    <property type="match status" value="1"/>
</dbReference>
<dbReference type="PANTHER" id="PTHR48077:SF4">
    <property type="entry name" value="TRYPTOPHAN SYNTHASE"/>
    <property type="match status" value="1"/>
</dbReference>
<dbReference type="Proteomes" id="UP001604336">
    <property type="component" value="Unassembled WGS sequence"/>
</dbReference>
<keyword evidence="4 10" id="KW-0028">Amino-acid biosynthesis</keyword>
<evidence type="ECO:0000256" key="3">
    <source>
        <dbReference type="ARBA" id="ARBA00012043"/>
    </source>
</evidence>
<dbReference type="NCBIfam" id="TIGR00263">
    <property type="entry name" value="trpB"/>
    <property type="match status" value="1"/>
</dbReference>
<evidence type="ECO:0000256" key="8">
    <source>
        <dbReference type="ARBA" id="ARBA00023239"/>
    </source>
</evidence>
<dbReference type="InterPro" id="IPR006653">
    <property type="entry name" value="Trp_synth_b_CS"/>
</dbReference>
<accession>A0ABD1PTA1</accession>
<evidence type="ECO:0000256" key="6">
    <source>
        <dbReference type="ARBA" id="ARBA00022898"/>
    </source>
</evidence>
<organism evidence="12 13">
    <name type="scientific">Abeliophyllum distichum</name>
    <dbReference type="NCBI Taxonomy" id="126358"/>
    <lineage>
        <taxon>Eukaryota</taxon>
        <taxon>Viridiplantae</taxon>
        <taxon>Streptophyta</taxon>
        <taxon>Embryophyta</taxon>
        <taxon>Tracheophyta</taxon>
        <taxon>Spermatophyta</taxon>
        <taxon>Magnoliopsida</taxon>
        <taxon>eudicotyledons</taxon>
        <taxon>Gunneridae</taxon>
        <taxon>Pentapetalae</taxon>
        <taxon>asterids</taxon>
        <taxon>lamiids</taxon>
        <taxon>Lamiales</taxon>
        <taxon>Oleaceae</taxon>
        <taxon>Forsythieae</taxon>
        <taxon>Abeliophyllum</taxon>
    </lineage>
</organism>
<dbReference type="EMBL" id="JBFOLK010000013">
    <property type="protein sequence ID" value="KAL2467157.1"/>
    <property type="molecule type" value="Genomic_DNA"/>
</dbReference>
<reference evidence="13" key="1">
    <citation type="submission" date="2024-07" db="EMBL/GenBank/DDBJ databases">
        <title>Two chromosome-level genome assemblies of Korean endemic species Abeliophyllum distichum and Forsythia ovata (Oleaceae).</title>
        <authorList>
            <person name="Jang H."/>
        </authorList>
    </citation>
    <scope>NUCLEOTIDE SEQUENCE [LARGE SCALE GENOMIC DNA]</scope>
</reference>
<protein>
    <recommendedName>
        <fullName evidence="3 10">Tryptophan synthase</fullName>
        <ecNumber evidence="3 10">4.2.1.20</ecNumber>
    </recommendedName>
</protein>
<dbReference type="AlphaFoldDB" id="A0ABD1PTA1"/>
<comment type="pathway">
    <text evidence="2 10">Amino-acid biosynthesis; L-tryptophan biosynthesis; L-tryptophan from chorismate: step 5/5.</text>
</comment>
<dbReference type="CDD" id="cd06446">
    <property type="entry name" value="Trp-synth_B"/>
    <property type="match status" value="1"/>
</dbReference>
<keyword evidence="6 10" id="KW-0663">Pyridoxal phosphate</keyword>
<keyword evidence="13" id="KW-1185">Reference proteome</keyword>
<dbReference type="SUPFAM" id="SSF53686">
    <property type="entry name" value="Tryptophan synthase beta subunit-like PLP-dependent enzymes"/>
    <property type="match status" value="1"/>
</dbReference>
<dbReference type="FunFam" id="3.40.50.1100:FF:000004">
    <property type="entry name" value="Tryptophan synthase beta chain"/>
    <property type="match status" value="1"/>
</dbReference>
<dbReference type="Gene3D" id="3.40.50.1100">
    <property type="match status" value="2"/>
</dbReference>
<dbReference type="PIRSF" id="PIRSF001413">
    <property type="entry name" value="Trp_syn_beta"/>
    <property type="match status" value="1"/>
</dbReference>
<dbReference type="InterPro" id="IPR006654">
    <property type="entry name" value="Trp_synth_beta"/>
</dbReference>
<evidence type="ECO:0000313" key="12">
    <source>
        <dbReference type="EMBL" id="KAL2467157.1"/>
    </source>
</evidence>
<dbReference type="EC" id="4.2.1.20" evidence="3 10"/>
<name>A0ABD1PTA1_9LAMI</name>
<dbReference type="GO" id="GO:0004834">
    <property type="term" value="F:tryptophan synthase activity"/>
    <property type="evidence" value="ECO:0007669"/>
    <property type="project" value="UniProtKB-EC"/>
</dbReference>